<dbReference type="OrthoDB" id="10561763at2759"/>
<dbReference type="Proteomes" id="UP000001307">
    <property type="component" value="Unassembled WGS sequence"/>
</dbReference>
<protein>
    <submittedName>
        <fullName evidence="2">Uncharacterized protein</fullName>
    </submittedName>
</protein>
<sequence length="463" mass="54775">MFKSFRHIEDIEPDDPWWKKEVLDKLGEKLKGGYFDLKNLDKNNLTLGKVKRASRRAVEFSSKSRSAKKDYGFIIIERNNLERLEDAVDRGLFASNYHEGIKQHIEFKGDVRCKPDRGTFLCKIPKLETIFAFCPKRKQKPPLDGFLVIVEFVKREQQHIQGTSYTWIHTERDYSNQWCYPLAIISYRDQNAPPPPAPKKKHSREEDTIKRERSRDRSRSPGDRRRDRSRDRDRYQRDRRDRSRERDRHRERDDYRIKRERRDDDYRDSSSRREDEYRRRDRDRDGSRKENRDDDRRGSVPSSVDQRWPGDDRYEATPKYDRRSSSFGQDMNSSYNSQHSGDGLQGQNGFDGHNHNRVPPSNGNYHGSNHHHPGGPSGMRPNHRMPIRPSYNGQNSYSHGNSRFNNMRMPHGNGYQMPNQRGQPRQPFDRSMSTPNPHVSPDRIPHPENFPENFSQRGHSGTS</sequence>
<dbReference type="EMBL" id="FN653025">
    <property type="protein sequence ID" value="CBY18392.1"/>
    <property type="molecule type" value="Genomic_DNA"/>
</dbReference>
<gene>
    <name evidence="2" type="ORF">GSOID_T00002248001</name>
</gene>
<feature type="region of interest" description="Disordered" evidence="1">
    <location>
        <begin position="189"/>
        <end position="463"/>
    </location>
</feature>
<evidence type="ECO:0000313" key="3">
    <source>
        <dbReference type="Proteomes" id="UP000001307"/>
    </source>
</evidence>
<feature type="compositionally biased region" description="Polar residues" evidence="1">
    <location>
        <begin position="391"/>
        <end position="405"/>
    </location>
</feature>
<accession>E4X523</accession>
<evidence type="ECO:0000256" key="1">
    <source>
        <dbReference type="SAM" id="MobiDB-lite"/>
    </source>
</evidence>
<proteinExistence type="predicted"/>
<name>E4X523_OIKDI</name>
<feature type="compositionally biased region" description="Polar residues" evidence="1">
    <location>
        <begin position="325"/>
        <end position="348"/>
    </location>
</feature>
<dbReference type="AlphaFoldDB" id="E4X523"/>
<feature type="compositionally biased region" description="Polar residues" evidence="1">
    <location>
        <begin position="452"/>
        <end position="463"/>
    </location>
</feature>
<dbReference type="InParanoid" id="E4X523"/>
<reference evidence="2" key="1">
    <citation type="journal article" date="2010" name="Science">
        <title>Plasticity of animal genome architecture unmasked by rapid evolution of a pelagic tunicate.</title>
        <authorList>
            <person name="Denoeud F."/>
            <person name="Henriet S."/>
            <person name="Mungpakdee S."/>
            <person name="Aury J.M."/>
            <person name="Da Silva C."/>
            <person name="Brinkmann H."/>
            <person name="Mikhaleva J."/>
            <person name="Olsen L.C."/>
            <person name="Jubin C."/>
            <person name="Canestro C."/>
            <person name="Bouquet J.M."/>
            <person name="Danks G."/>
            <person name="Poulain J."/>
            <person name="Campsteijn C."/>
            <person name="Adamski M."/>
            <person name="Cross I."/>
            <person name="Yadetie F."/>
            <person name="Muffato M."/>
            <person name="Louis A."/>
            <person name="Butcher S."/>
            <person name="Tsagkogeorga G."/>
            <person name="Konrad A."/>
            <person name="Singh S."/>
            <person name="Jensen M.F."/>
            <person name="Cong E.H."/>
            <person name="Eikeseth-Otteraa H."/>
            <person name="Noel B."/>
            <person name="Anthouard V."/>
            <person name="Porcel B.M."/>
            <person name="Kachouri-Lafond R."/>
            <person name="Nishino A."/>
            <person name="Ugolini M."/>
            <person name="Chourrout P."/>
            <person name="Nishida H."/>
            <person name="Aasland R."/>
            <person name="Huzurbazar S."/>
            <person name="Westhof E."/>
            <person name="Delsuc F."/>
            <person name="Lehrach H."/>
            <person name="Reinhardt R."/>
            <person name="Weissenbach J."/>
            <person name="Roy S.W."/>
            <person name="Artiguenave F."/>
            <person name="Postlethwait J.H."/>
            <person name="Manak J.R."/>
            <person name="Thompson E.M."/>
            <person name="Jaillon O."/>
            <person name="Du Pasquier L."/>
            <person name="Boudinot P."/>
            <person name="Liberles D.A."/>
            <person name="Volff J.N."/>
            <person name="Philippe H."/>
            <person name="Lenhard B."/>
            <person name="Roest Crollius H."/>
            <person name="Wincker P."/>
            <person name="Chourrout D."/>
        </authorList>
    </citation>
    <scope>NUCLEOTIDE SEQUENCE [LARGE SCALE GENOMIC DNA]</scope>
</reference>
<evidence type="ECO:0000313" key="2">
    <source>
        <dbReference type="EMBL" id="CBY18392.1"/>
    </source>
</evidence>
<organism evidence="2">
    <name type="scientific">Oikopleura dioica</name>
    <name type="common">Tunicate</name>
    <dbReference type="NCBI Taxonomy" id="34765"/>
    <lineage>
        <taxon>Eukaryota</taxon>
        <taxon>Metazoa</taxon>
        <taxon>Chordata</taxon>
        <taxon>Tunicata</taxon>
        <taxon>Appendicularia</taxon>
        <taxon>Copelata</taxon>
        <taxon>Oikopleuridae</taxon>
        <taxon>Oikopleura</taxon>
    </lineage>
</organism>
<feature type="compositionally biased region" description="Basic and acidic residues" evidence="1">
    <location>
        <begin position="203"/>
        <end position="298"/>
    </location>
</feature>
<feature type="compositionally biased region" description="Basic and acidic residues" evidence="1">
    <location>
        <begin position="308"/>
        <end position="324"/>
    </location>
</feature>
<keyword evidence="3" id="KW-1185">Reference proteome</keyword>